<dbReference type="AlphaFoldDB" id="A0AAP0GTK7"/>
<organism evidence="6 7">
    <name type="scientific">Deinandra increscens subsp. villosa</name>
    <dbReference type="NCBI Taxonomy" id="3103831"/>
    <lineage>
        <taxon>Eukaryota</taxon>
        <taxon>Viridiplantae</taxon>
        <taxon>Streptophyta</taxon>
        <taxon>Embryophyta</taxon>
        <taxon>Tracheophyta</taxon>
        <taxon>Spermatophyta</taxon>
        <taxon>Magnoliopsida</taxon>
        <taxon>eudicotyledons</taxon>
        <taxon>Gunneridae</taxon>
        <taxon>Pentapetalae</taxon>
        <taxon>asterids</taxon>
        <taxon>campanulids</taxon>
        <taxon>Asterales</taxon>
        <taxon>Asteraceae</taxon>
        <taxon>Asteroideae</taxon>
        <taxon>Heliantheae alliance</taxon>
        <taxon>Madieae</taxon>
        <taxon>Madiinae</taxon>
        <taxon>Deinandra</taxon>
    </lineage>
</organism>
<evidence type="ECO:0000256" key="3">
    <source>
        <dbReference type="ARBA" id="ARBA00022801"/>
    </source>
</evidence>
<protein>
    <recommendedName>
        <fullName evidence="5">Ubiquitin-like protease family profile domain-containing protein</fullName>
    </recommendedName>
</protein>
<reference evidence="6 7" key="1">
    <citation type="submission" date="2024-04" db="EMBL/GenBank/DDBJ databases">
        <title>The reference genome of an endangered Asteraceae, Deinandra increscens subsp. villosa, native to the Central Coast of California.</title>
        <authorList>
            <person name="Guilliams M."/>
            <person name="Hasenstab-Lehman K."/>
            <person name="Meyer R."/>
            <person name="Mcevoy S."/>
        </authorList>
    </citation>
    <scope>NUCLEOTIDE SEQUENCE [LARGE SCALE GENOMIC DNA]</scope>
    <source>
        <tissue evidence="6">Leaf</tissue>
    </source>
</reference>
<keyword evidence="7" id="KW-1185">Reference proteome</keyword>
<feature type="compositionally biased region" description="Pro residues" evidence="4">
    <location>
        <begin position="18"/>
        <end position="30"/>
    </location>
</feature>
<keyword evidence="2" id="KW-0645">Protease</keyword>
<dbReference type="EMBL" id="JBCNJP010000020">
    <property type="protein sequence ID" value="KAK9059879.1"/>
    <property type="molecule type" value="Genomic_DNA"/>
</dbReference>
<name>A0AAP0GTK7_9ASTR</name>
<feature type="region of interest" description="Disordered" evidence="4">
    <location>
        <begin position="1"/>
        <end position="91"/>
    </location>
</feature>
<keyword evidence="3" id="KW-0378">Hydrolase</keyword>
<dbReference type="PANTHER" id="PTHR33018">
    <property type="entry name" value="OS10G0338966 PROTEIN-RELATED"/>
    <property type="match status" value="1"/>
</dbReference>
<evidence type="ECO:0000313" key="7">
    <source>
        <dbReference type="Proteomes" id="UP001408789"/>
    </source>
</evidence>
<feature type="domain" description="Ubiquitin-like protease family profile" evidence="5">
    <location>
        <begin position="665"/>
        <end position="829"/>
    </location>
</feature>
<evidence type="ECO:0000256" key="1">
    <source>
        <dbReference type="ARBA" id="ARBA00005234"/>
    </source>
</evidence>
<evidence type="ECO:0000313" key="6">
    <source>
        <dbReference type="EMBL" id="KAK9059879.1"/>
    </source>
</evidence>
<dbReference type="PANTHER" id="PTHR33018:SF35">
    <property type="entry name" value="ULP1 PROTEASE FAMILY CATALYTIC DOMAIN, PAPAIN-LIKE CYSTEINE PEPTIDASE SUPERFAMILY"/>
    <property type="match status" value="1"/>
</dbReference>
<dbReference type="InterPro" id="IPR003653">
    <property type="entry name" value="Peptidase_C48_C"/>
</dbReference>
<dbReference type="Pfam" id="PF02902">
    <property type="entry name" value="Peptidase_C48"/>
    <property type="match status" value="1"/>
</dbReference>
<comment type="caution">
    <text evidence="6">The sequence shown here is derived from an EMBL/GenBank/DDBJ whole genome shotgun (WGS) entry which is preliminary data.</text>
</comment>
<dbReference type="InterPro" id="IPR038765">
    <property type="entry name" value="Papain-like_cys_pep_sf"/>
</dbReference>
<gene>
    <name evidence="6" type="ORF">SSX86_020583</name>
</gene>
<dbReference type="GO" id="GO:0006508">
    <property type="term" value="P:proteolysis"/>
    <property type="evidence" value="ECO:0007669"/>
    <property type="project" value="UniProtKB-KW"/>
</dbReference>
<comment type="similarity">
    <text evidence="1">Belongs to the peptidase C48 family.</text>
</comment>
<dbReference type="Pfam" id="PF26133">
    <property type="entry name" value="DUF8039"/>
    <property type="match status" value="1"/>
</dbReference>
<evidence type="ECO:0000256" key="4">
    <source>
        <dbReference type="SAM" id="MobiDB-lite"/>
    </source>
</evidence>
<dbReference type="Proteomes" id="UP001408789">
    <property type="component" value="Unassembled WGS sequence"/>
</dbReference>
<feature type="compositionally biased region" description="Polar residues" evidence="4">
    <location>
        <begin position="71"/>
        <end position="84"/>
    </location>
</feature>
<sequence>MTSRRKKSKQPTVVPVLSRPPPVVPPPLTPPVTASTPIQTTSAAGPTPPHTTDVADSTPPHTSAAAAASSGLRTISTANSSGTSRRGKRGCASFSKKFAEKDLYIIFDINNKPVGPTRKYFMSWYGLMVKQRLPLHIKTGKVPKKLIDKIWKEAKAFWNIQTDEPKDLMRKKAIKISTNFKSRLVTNFVNKGKNACDKYSFIKVDEWNEFVTQKTTPEFKEISEKAKANAAKQTSVPRLGRSGWTGIEEKADFIWPILVEKYPLLDKMKNERSRLYIMGRAKRIKKAKGSETDSYELPLDAITTFGDLVRVEREMIADGSYLKEKDDPLVRVLGSEHGGRSRTVSEVIGATRVHGGLYKNGRKRARNDSGANVNFDTSSASPVNVSQPLHGASCESVGRIDYPPIESMNPCELILSNSAPIESMTPCELILPVASTTVIVANGVAWPTSDRVLHGNLIKEGCAKVHVDSIVDKYSEYSVFNVTITDEVQKVGDMLRSFIQWPRSALKLVNKETTSKSASASITTSSHGSLSHRSASPQINIDDFATTSCYRPQFEVVDTHLQFQPQGDMMQHQVGQGGLMNMLSNVYKFRSASQDQFELHAFEPEVSPEADFHPEPDFIDPNVAPALDFIDPDVAPALDSIRNRPRPIRELVDRLSAHVGNDYVIEVVSPNGMYPEPVDEDIPYSELLQIFLNAWLDVTVLHWFAMHFFESSNSRCAFFNPQLINAPLCKRNRAGVGKHIQDIYTLHSEKMFFIAPYLAGKHWSLLIVCPTYKSGYIIDSKRTGKNKNSYLLVSILEEVFRVRFNWHVCKQQSSSWECGYMVIKHMQEFVQYIQHDLVNRFWNEEGNFPHSEIEDLVLRLMPEFINKVFEDPTR</sequence>
<dbReference type="InterPro" id="IPR058352">
    <property type="entry name" value="DUF8039"/>
</dbReference>
<dbReference type="Gene3D" id="3.40.395.10">
    <property type="entry name" value="Adenoviral Proteinase, Chain A"/>
    <property type="match status" value="1"/>
</dbReference>
<proteinExistence type="inferred from homology"/>
<evidence type="ECO:0000256" key="2">
    <source>
        <dbReference type="ARBA" id="ARBA00022670"/>
    </source>
</evidence>
<evidence type="ECO:0000259" key="5">
    <source>
        <dbReference type="PROSITE" id="PS50600"/>
    </source>
</evidence>
<accession>A0AAP0GTK7</accession>
<dbReference type="GO" id="GO:0008234">
    <property type="term" value="F:cysteine-type peptidase activity"/>
    <property type="evidence" value="ECO:0007669"/>
    <property type="project" value="InterPro"/>
</dbReference>
<dbReference type="SUPFAM" id="SSF54001">
    <property type="entry name" value="Cysteine proteinases"/>
    <property type="match status" value="1"/>
</dbReference>
<dbReference type="PROSITE" id="PS50600">
    <property type="entry name" value="ULP_PROTEASE"/>
    <property type="match status" value="1"/>
</dbReference>